<feature type="transmembrane region" description="Helical" evidence="10">
    <location>
        <begin position="305"/>
        <end position="327"/>
    </location>
</feature>
<evidence type="ECO:0000256" key="6">
    <source>
        <dbReference type="ARBA" id="ARBA00022840"/>
    </source>
</evidence>
<proteinExistence type="predicted"/>
<accession>A0AB34JVV3</accession>
<protein>
    <recommendedName>
        <fullName evidence="15">ATP-dependent transporter ycf16</fullName>
    </recommendedName>
</protein>
<reference evidence="13 14" key="1">
    <citation type="journal article" date="2024" name="Science">
        <title>Giant polyketide synthase enzymes in the biosynthesis of giant marine polyether toxins.</title>
        <authorList>
            <person name="Fallon T.R."/>
            <person name="Shende V.V."/>
            <person name="Wierzbicki I.H."/>
            <person name="Pendleton A.L."/>
            <person name="Watervoot N.F."/>
            <person name="Auber R.P."/>
            <person name="Gonzalez D.J."/>
            <person name="Wisecaver J.H."/>
            <person name="Moore B.S."/>
        </authorList>
    </citation>
    <scope>NUCLEOTIDE SEQUENCE [LARGE SCALE GENOMIC DNA]</scope>
    <source>
        <strain evidence="13 14">12B1</strain>
    </source>
</reference>
<evidence type="ECO:0000256" key="10">
    <source>
        <dbReference type="SAM" id="Phobius"/>
    </source>
</evidence>
<evidence type="ECO:0000313" key="13">
    <source>
        <dbReference type="EMBL" id="KAL1526424.1"/>
    </source>
</evidence>
<keyword evidence="7 10" id="KW-1133">Transmembrane helix</keyword>
<dbReference type="FunFam" id="1.20.1560.10:FF:000006">
    <property type="entry name" value="ATP-binding cassette, sub-family C (CFTR/MRP), member 9"/>
    <property type="match status" value="1"/>
</dbReference>
<keyword evidence="5" id="KW-0547">Nucleotide-binding</keyword>
<dbReference type="PROSITE" id="PS00211">
    <property type="entry name" value="ABC_TRANSPORTER_1"/>
    <property type="match status" value="2"/>
</dbReference>
<dbReference type="InterPro" id="IPR044746">
    <property type="entry name" value="ABCC_6TM_D1"/>
</dbReference>
<dbReference type="GO" id="GO:0005774">
    <property type="term" value="C:vacuolar membrane"/>
    <property type="evidence" value="ECO:0007669"/>
    <property type="project" value="UniProtKB-SubCell"/>
</dbReference>
<feature type="transmembrane region" description="Helical" evidence="10">
    <location>
        <begin position="276"/>
        <end position="299"/>
    </location>
</feature>
<dbReference type="GO" id="GO:0005524">
    <property type="term" value="F:ATP binding"/>
    <property type="evidence" value="ECO:0007669"/>
    <property type="project" value="UniProtKB-KW"/>
</dbReference>
<evidence type="ECO:0000313" key="14">
    <source>
        <dbReference type="Proteomes" id="UP001515480"/>
    </source>
</evidence>
<dbReference type="InterPro" id="IPR050173">
    <property type="entry name" value="ABC_transporter_C-like"/>
</dbReference>
<sequence>MCKRAASPGDEEEGKASTAALAGAADAASREEMPWSLTFDQVHPTIRAANKEKLSSDLHQLLQIGLSDTCHVQSNVLQEAWGDETARAAAAHQEYKARLAADGAGSPKGKKQKKPADPSVFRAMWPYIRNKWLAAVSLRCLECGLVFAAPIILQAVTRIIIDTQQCATDQGQAVTSVDDRGLNVSLFEPSGDLPDECFQVLWPGYALAVSLFISKLIESVITSQQMMLMTRVALRMRSSLIGNIYRKCLRLSGLGNTSSGQVQNLMATDAQMFLQLAPMINTVFIVPVQLVVTLVWLAFLVGPAFLAGLAIMIAAVPVQGRMVMALFKARAQQQRIADERVKLLNELMQGVRVVKLYAWEESLRAKVEASRKMELSFIRKQRFISCFLAVLLQSLSSFVTVVTFSVYALMGNSLRAGTVVTAHLLLSMLRFPLAFGPILVVQLLNFQVSMKRISRFLTNKELEAHLVDRSAHHPSDACELVKSEPPAAASISGSFYWEAPDVPAKGKGKGKGKGSGTSSGRGRGRGDTGIMKKRSLFRPRGGRGVPTIEAPKPVQAAEPASELSDATAQNEMGKVQEVPAAVPKQAEKTGKDNPTLLDMNIAFPPGKLTMIAGAVGCGKSSILSALLGEMRPAGGSAEVKLGGRVAFVAQSPFILNDTLRENILFGKQMDEDRYQETLSACALLPDLEILPGADMTQIGERGINLSGGQKARITLARAVYSTAPIMLLDDPLSAVDAHVGKHLFKQVLSKTGIAATKTRILVSHQTQYLPLADNVVLVDGGRVVAVGSFRELIDNGAAEAYLGTLTIAEEGMEDEDDEQTLVGAETTVKAVVKQTEFQHGNEKRGNIGSQIVKEEERATGAVSSRVYMNYVIAMGGFGYVLLAFMIASVERVLMLLTDYWLPVWIEADAPSSRDSLIKISRPHRELEFWIPLYFAIAISAATAALCRLLLVQVVMGVRACTRIFAKLLVSVLNATMLFFETTPTGRILNRFTSDTEQLDSVLLMTLVQWLNCILQILSTLTIVSVSNPWFLGWLLPLSILYYLLQSHVKSANRDLKRLETVSRSPIFTHFSETLNGISTIRAYGAVKRFEMISEKFVDANTRCYISQFYAQMWMSMRLDVLGSTVVLAAVILPLVSTNLNQPISPALAGIAISYSIELCQNLKHLSKVSLDLEQSFASVERIQEYTRTSPQETKEGKPAPEGLWPTSGRIVVNKLCVRYRPELPLVLHDVTATIEGKSKIGIVGRTGSGKSTFVSVLWRLVQLSGGEDGAGKGAVSIDGCDINSLKLSDLRSRLAIIPQDPVLFNDTVKYNLDPFGSVSDEELWRVIDLCQMKEAILALPDGIEHKVSENGANFSVGQRQLLCMARAALRHSAVLVLDEATASIDNDTDALLQQAIRKAFSECTVLTIAHRLHTIMDSTQIMLFESGKLVEYDEPHALLSNSSSSFSELVKNTGAAAEHLRSMATEASLKRNSLWSDATGHH</sequence>
<feature type="domain" description="ABC transmembrane type-1" evidence="12">
    <location>
        <begin position="133"/>
        <end position="445"/>
    </location>
</feature>
<evidence type="ECO:0000256" key="8">
    <source>
        <dbReference type="ARBA" id="ARBA00023136"/>
    </source>
</evidence>
<dbReference type="GO" id="GO:0140359">
    <property type="term" value="F:ABC-type transporter activity"/>
    <property type="evidence" value="ECO:0007669"/>
    <property type="project" value="InterPro"/>
</dbReference>
<dbReference type="FunFam" id="3.40.50.300:FF:000997">
    <property type="entry name" value="Multidrug resistance-associated protein 1"/>
    <property type="match status" value="1"/>
</dbReference>
<dbReference type="CDD" id="cd18580">
    <property type="entry name" value="ABC_6TM_ABCC_D2"/>
    <property type="match status" value="1"/>
</dbReference>
<dbReference type="Pfam" id="PF00005">
    <property type="entry name" value="ABC_tran"/>
    <property type="match status" value="2"/>
</dbReference>
<evidence type="ECO:0000259" key="11">
    <source>
        <dbReference type="PROSITE" id="PS50893"/>
    </source>
</evidence>
<dbReference type="CDD" id="cd03244">
    <property type="entry name" value="ABCC_MRP_domain2"/>
    <property type="match status" value="1"/>
</dbReference>
<evidence type="ECO:0000256" key="5">
    <source>
        <dbReference type="ARBA" id="ARBA00022741"/>
    </source>
</evidence>
<dbReference type="PROSITE" id="PS50929">
    <property type="entry name" value="ABC_TM1F"/>
    <property type="match status" value="2"/>
</dbReference>
<evidence type="ECO:0000256" key="1">
    <source>
        <dbReference type="ARBA" id="ARBA00004128"/>
    </source>
</evidence>
<keyword evidence="8 10" id="KW-0472">Membrane</keyword>
<feature type="transmembrane region" description="Helical" evidence="10">
    <location>
        <begin position="1029"/>
        <end position="1048"/>
    </location>
</feature>
<dbReference type="Gene3D" id="1.20.1560.10">
    <property type="entry name" value="ABC transporter type 1, transmembrane domain"/>
    <property type="match status" value="2"/>
</dbReference>
<dbReference type="InterPro" id="IPR027417">
    <property type="entry name" value="P-loop_NTPase"/>
</dbReference>
<dbReference type="PANTHER" id="PTHR24223:SF443">
    <property type="entry name" value="MULTIDRUG-RESISTANCE LIKE PROTEIN 1, ISOFORM I"/>
    <property type="match status" value="1"/>
</dbReference>
<evidence type="ECO:0000256" key="9">
    <source>
        <dbReference type="SAM" id="MobiDB-lite"/>
    </source>
</evidence>
<feature type="domain" description="ABC transporter" evidence="11">
    <location>
        <begin position="573"/>
        <end position="805"/>
    </location>
</feature>
<feature type="transmembrane region" description="Helical" evidence="10">
    <location>
        <begin position="383"/>
        <end position="410"/>
    </location>
</feature>
<feature type="transmembrane region" description="Helical" evidence="10">
    <location>
        <begin position="1001"/>
        <end position="1023"/>
    </location>
</feature>
<keyword evidence="2" id="KW-0813">Transport</keyword>
<dbReference type="InterPro" id="IPR017871">
    <property type="entry name" value="ABC_transporter-like_CS"/>
</dbReference>
<keyword evidence="6" id="KW-0067">ATP-binding</keyword>
<feature type="transmembrane region" description="Helical" evidence="10">
    <location>
        <begin position="422"/>
        <end position="446"/>
    </location>
</feature>
<dbReference type="SUPFAM" id="SSF52540">
    <property type="entry name" value="P-loop containing nucleoside triphosphate hydrolases"/>
    <property type="match status" value="2"/>
</dbReference>
<dbReference type="PROSITE" id="PS50893">
    <property type="entry name" value="ABC_TRANSPORTER_2"/>
    <property type="match status" value="2"/>
</dbReference>
<dbReference type="Proteomes" id="UP001515480">
    <property type="component" value="Unassembled WGS sequence"/>
</dbReference>
<keyword evidence="4" id="KW-0677">Repeat</keyword>
<feature type="region of interest" description="Disordered" evidence="9">
    <location>
        <begin position="1"/>
        <end position="27"/>
    </location>
</feature>
<evidence type="ECO:0000256" key="3">
    <source>
        <dbReference type="ARBA" id="ARBA00022692"/>
    </source>
</evidence>
<dbReference type="FunFam" id="1.20.1560.10:FF:000010">
    <property type="entry name" value="Multidrug resistance-associated ABC transporter"/>
    <property type="match status" value="1"/>
</dbReference>
<evidence type="ECO:0000259" key="12">
    <source>
        <dbReference type="PROSITE" id="PS50929"/>
    </source>
</evidence>
<feature type="region of interest" description="Disordered" evidence="9">
    <location>
        <begin position="502"/>
        <end position="593"/>
    </location>
</feature>
<comment type="subcellular location">
    <subcellularLocation>
        <location evidence="1">Vacuole membrane</location>
        <topology evidence="1">Multi-pass membrane protein</topology>
    </subcellularLocation>
</comment>
<feature type="domain" description="ABC transmembrane type-1" evidence="12">
    <location>
        <begin position="881"/>
        <end position="1174"/>
    </location>
</feature>
<dbReference type="InterPro" id="IPR003593">
    <property type="entry name" value="AAA+_ATPase"/>
</dbReference>
<dbReference type="Pfam" id="PF00664">
    <property type="entry name" value="ABC_membrane"/>
    <property type="match status" value="2"/>
</dbReference>
<dbReference type="SMART" id="SM00382">
    <property type="entry name" value="AAA"/>
    <property type="match status" value="2"/>
</dbReference>
<feature type="domain" description="ABC transporter" evidence="11">
    <location>
        <begin position="1212"/>
        <end position="1451"/>
    </location>
</feature>
<evidence type="ECO:0000256" key="4">
    <source>
        <dbReference type="ARBA" id="ARBA00022737"/>
    </source>
</evidence>
<dbReference type="FunFam" id="3.40.50.300:FF:000163">
    <property type="entry name" value="Multidrug resistance-associated protein member 4"/>
    <property type="match status" value="1"/>
</dbReference>
<dbReference type="PANTHER" id="PTHR24223">
    <property type="entry name" value="ATP-BINDING CASSETTE SUB-FAMILY C"/>
    <property type="match status" value="1"/>
</dbReference>
<comment type="caution">
    <text evidence="13">The sequence shown here is derived from an EMBL/GenBank/DDBJ whole genome shotgun (WGS) entry which is preliminary data.</text>
</comment>
<name>A0AB34JVV3_PRYPA</name>
<dbReference type="InterPro" id="IPR036640">
    <property type="entry name" value="ABC1_TM_sf"/>
</dbReference>
<dbReference type="EMBL" id="JBGBPQ010000003">
    <property type="protein sequence ID" value="KAL1526424.1"/>
    <property type="molecule type" value="Genomic_DNA"/>
</dbReference>
<feature type="compositionally biased region" description="Basic residues" evidence="9">
    <location>
        <begin position="531"/>
        <end position="541"/>
    </location>
</feature>
<dbReference type="SUPFAM" id="SSF90123">
    <property type="entry name" value="ABC transporter transmembrane region"/>
    <property type="match status" value="2"/>
</dbReference>
<dbReference type="InterPro" id="IPR011527">
    <property type="entry name" value="ABC1_TM_dom"/>
</dbReference>
<evidence type="ECO:0000256" key="7">
    <source>
        <dbReference type="ARBA" id="ARBA00022989"/>
    </source>
</evidence>
<gene>
    <name evidence="13" type="ORF">AB1Y20_015136</name>
</gene>
<dbReference type="Gene3D" id="3.40.50.300">
    <property type="entry name" value="P-loop containing nucleotide triphosphate hydrolases"/>
    <property type="match status" value="2"/>
</dbReference>
<dbReference type="GO" id="GO:0016887">
    <property type="term" value="F:ATP hydrolysis activity"/>
    <property type="evidence" value="ECO:0007669"/>
    <property type="project" value="InterPro"/>
</dbReference>
<evidence type="ECO:0008006" key="15">
    <source>
        <dbReference type="Google" id="ProtNLM"/>
    </source>
</evidence>
<feature type="transmembrane region" description="Helical" evidence="10">
    <location>
        <begin position="963"/>
        <end position="980"/>
    </location>
</feature>
<feature type="transmembrane region" description="Helical" evidence="10">
    <location>
        <begin position="867"/>
        <end position="886"/>
    </location>
</feature>
<organism evidence="13 14">
    <name type="scientific">Prymnesium parvum</name>
    <name type="common">Toxic golden alga</name>
    <dbReference type="NCBI Taxonomy" id="97485"/>
    <lineage>
        <taxon>Eukaryota</taxon>
        <taxon>Haptista</taxon>
        <taxon>Haptophyta</taxon>
        <taxon>Prymnesiophyceae</taxon>
        <taxon>Prymnesiales</taxon>
        <taxon>Prymnesiaceae</taxon>
        <taxon>Prymnesium</taxon>
    </lineage>
</organism>
<dbReference type="CDD" id="cd03250">
    <property type="entry name" value="ABCC_MRP_domain1"/>
    <property type="match status" value="1"/>
</dbReference>
<evidence type="ECO:0000256" key="2">
    <source>
        <dbReference type="ARBA" id="ARBA00022448"/>
    </source>
</evidence>
<feature type="transmembrane region" description="Helical" evidence="10">
    <location>
        <begin position="930"/>
        <end position="951"/>
    </location>
</feature>
<keyword evidence="14" id="KW-1185">Reference proteome</keyword>
<feature type="transmembrane region" description="Helical" evidence="10">
    <location>
        <begin position="132"/>
        <end position="153"/>
    </location>
</feature>
<keyword evidence="3 10" id="KW-0812">Transmembrane</keyword>
<feature type="transmembrane region" description="Helical" evidence="10">
    <location>
        <begin position="200"/>
        <end position="221"/>
    </location>
</feature>
<feature type="compositionally biased region" description="Low complexity" evidence="9">
    <location>
        <begin position="16"/>
        <end position="27"/>
    </location>
</feature>
<dbReference type="CDD" id="cd18579">
    <property type="entry name" value="ABC_6TM_ABCC_D1"/>
    <property type="match status" value="1"/>
</dbReference>
<dbReference type="InterPro" id="IPR003439">
    <property type="entry name" value="ABC_transporter-like_ATP-bd"/>
</dbReference>
<dbReference type="InterPro" id="IPR044726">
    <property type="entry name" value="ABCC_6TM_D2"/>
</dbReference>